<reference evidence="2 3" key="1">
    <citation type="submission" date="2024-05" db="EMBL/GenBank/DDBJ databases">
        <authorList>
            <person name="De Oliveira J.P."/>
            <person name="Noriler S.A."/>
            <person name="De Oliveira A.G."/>
            <person name="Sipoli D.S."/>
        </authorList>
    </citation>
    <scope>NUCLEOTIDE SEQUENCE [LARGE SCALE GENOMIC DNA]</scope>
    <source>
        <strain evidence="2 3">LABIM186</strain>
    </source>
</reference>
<organism evidence="2 3">
    <name type="scientific">Chromobacterium piscinae</name>
    <dbReference type="NCBI Taxonomy" id="686831"/>
    <lineage>
        <taxon>Bacteria</taxon>
        <taxon>Pseudomonadati</taxon>
        <taxon>Pseudomonadota</taxon>
        <taxon>Betaproteobacteria</taxon>
        <taxon>Neisseriales</taxon>
        <taxon>Chromobacteriaceae</taxon>
        <taxon>Chromobacterium</taxon>
    </lineage>
</organism>
<dbReference type="EMBL" id="JBDQQU010000008">
    <property type="protein sequence ID" value="MEO3954564.1"/>
    <property type="molecule type" value="Genomic_DNA"/>
</dbReference>
<gene>
    <name evidence="2" type="ORF">ABH309_08890</name>
</gene>
<dbReference type="RefSeq" id="WP_260454652.1">
    <property type="nucleotide sequence ID" value="NZ_CP197095.1"/>
</dbReference>
<sequence>MLPKIRQLPMLLATAEKVDMEEKDQGTLKRTNSQLRTLGRQ</sequence>
<dbReference type="Proteomes" id="UP001438292">
    <property type="component" value="Unassembled WGS sequence"/>
</dbReference>
<accession>A0ABV0H4K8</accession>
<feature type="region of interest" description="Disordered" evidence="1">
    <location>
        <begin position="20"/>
        <end position="41"/>
    </location>
</feature>
<name>A0ABV0H4K8_9NEIS</name>
<feature type="compositionally biased region" description="Polar residues" evidence="1">
    <location>
        <begin position="28"/>
        <end position="41"/>
    </location>
</feature>
<proteinExistence type="predicted"/>
<evidence type="ECO:0000313" key="2">
    <source>
        <dbReference type="EMBL" id="MEO3954564.1"/>
    </source>
</evidence>
<evidence type="ECO:0000313" key="3">
    <source>
        <dbReference type="Proteomes" id="UP001438292"/>
    </source>
</evidence>
<keyword evidence="3" id="KW-1185">Reference proteome</keyword>
<protein>
    <submittedName>
        <fullName evidence="2">Uncharacterized protein</fullName>
    </submittedName>
</protein>
<comment type="caution">
    <text evidence="2">The sequence shown here is derived from an EMBL/GenBank/DDBJ whole genome shotgun (WGS) entry which is preliminary data.</text>
</comment>
<evidence type="ECO:0000256" key="1">
    <source>
        <dbReference type="SAM" id="MobiDB-lite"/>
    </source>
</evidence>